<dbReference type="Ensembl" id="ENSECRT00000018888.1">
    <property type="protein sequence ID" value="ENSECRP00000018516.1"/>
    <property type="gene ID" value="ENSECRG00000012394.1"/>
</dbReference>
<dbReference type="InterPro" id="IPR052709">
    <property type="entry name" value="Transposase-MT_Hybrid"/>
</dbReference>
<sequence>MSLRCCTTVTSWWGLLSQGNSKGCLEKLKFEILPHPPYSTDLAPCDFHLFRLLNKHLGGRQFKTDDNVKKVVQEWLQGQDKTFYSAGIQALPGRWRKCIEKGGDYVEKLHYQFC</sequence>
<reference evidence="1" key="3">
    <citation type="submission" date="2025-09" db="UniProtKB">
        <authorList>
            <consortium name="Ensembl"/>
        </authorList>
    </citation>
    <scope>IDENTIFICATION</scope>
</reference>
<dbReference type="Proteomes" id="UP000694620">
    <property type="component" value="Chromosome 13"/>
</dbReference>
<dbReference type="AlphaFoldDB" id="A0A8C4SL12"/>
<reference evidence="1" key="2">
    <citation type="submission" date="2025-08" db="UniProtKB">
        <authorList>
            <consortium name="Ensembl"/>
        </authorList>
    </citation>
    <scope>IDENTIFICATION</scope>
</reference>
<dbReference type="Gene3D" id="3.30.420.10">
    <property type="entry name" value="Ribonuclease H-like superfamily/Ribonuclease H"/>
    <property type="match status" value="1"/>
</dbReference>
<protein>
    <recommendedName>
        <fullName evidence="3">Histone-lysine N-methyltransferase SETMAR</fullName>
    </recommendedName>
</protein>
<reference evidence="1" key="1">
    <citation type="submission" date="2021-06" db="EMBL/GenBank/DDBJ databases">
        <authorList>
            <consortium name="Wellcome Sanger Institute Data Sharing"/>
        </authorList>
    </citation>
    <scope>NUCLEOTIDE SEQUENCE [LARGE SCALE GENOMIC DNA]</scope>
</reference>
<dbReference type="InterPro" id="IPR036397">
    <property type="entry name" value="RNaseH_sf"/>
</dbReference>
<dbReference type="GO" id="GO:0003676">
    <property type="term" value="F:nucleic acid binding"/>
    <property type="evidence" value="ECO:0007669"/>
    <property type="project" value="InterPro"/>
</dbReference>
<dbReference type="GeneTree" id="ENSGT00940000177279"/>
<accession>A0A8C4SL12</accession>
<dbReference type="PANTHER" id="PTHR46060:SF1">
    <property type="entry name" value="MARINER MOS1 TRANSPOSASE-LIKE PROTEIN"/>
    <property type="match status" value="1"/>
</dbReference>
<dbReference type="PANTHER" id="PTHR46060">
    <property type="entry name" value="MARINER MOS1 TRANSPOSASE-LIKE PROTEIN"/>
    <property type="match status" value="1"/>
</dbReference>
<evidence type="ECO:0000313" key="2">
    <source>
        <dbReference type="Proteomes" id="UP000694620"/>
    </source>
</evidence>
<evidence type="ECO:0008006" key="3">
    <source>
        <dbReference type="Google" id="ProtNLM"/>
    </source>
</evidence>
<proteinExistence type="predicted"/>
<evidence type="ECO:0000313" key="1">
    <source>
        <dbReference type="Ensembl" id="ENSECRP00000018516.1"/>
    </source>
</evidence>
<keyword evidence="2" id="KW-1185">Reference proteome</keyword>
<organism evidence="1 2">
    <name type="scientific">Erpetoichthys calabaricus</name>
    <name type="common">Rope fish</name>
    <name type="synonym">Calamoichthys calabaricus</name>
    <dbReference type="NCBI Taxonomy" id="27687"/>
    <lineage>
        <taxon>Eukaryota</taxon>
        <taxon>Metazoa</taxon>
        <taxon>Chordata</taxon>
        <taxon>Craniata</taxon>
        <taxon>Vertebrata</taxon>
        <taxon>Euteleostomi</taxon>
        <taxon>Actinopterygii</taxon>
        <taxon>Polypteriformes</taxon>
        <taxon>Polypteridae</taxon>
        <taxon>Erpetoichthys</taxon>
    </lineage>
</organism>
<name>A0A8C4SL12_ERPCA</name>